<organism evidence="5 6">
    <name type="scientific">Candidatus Muproteobacteria bacterium RBG_16_64_10</name>
    <dbReference type="NCBI Taxonomy" id="1817757"/>
    <lineage>
        <taxon>Bacteria</taxon>
        <taxon>Pseudomonadati</taxon>
        <taxon>Pseudomonadota</taxon>
        <taxon>Candidatus Muproteobacteria</taxon>
    </lineage>
</organism>
<dbReference type="InterPro" id="IPR045800">
    <property type="entry name" value="HMBD"/>
</dbReference>
<evidence type="ECO:0000313" key="5">
    <source>
        <dbReference type="EMBL" id="OGI40840.1"/>
    </source>
</evidence>
<dbReference type="Pfam" id="PF25954">
    <property type="entry name" value="Beta-barrel_RND_2"/>
    <property type="match status" value="1"/>
</dbReference>
<feature type="domain" description="Heavy metal binding" evidence="2">
    <location>
        <begin position="45"/>
        <end position="70"/>
    </location>
</feature>
<dbReference type="Gene3D" id="2.40.30.170">
    <property type="match status" value="1"/>
</dbReference>
<proteinExistence type="predicted"/>
<name>A0A1F6T6T2_9PROT</name>
<sequence>MRTPQILTALLLVAAVAGGVVLERFVVAPAGENPAPAGAAAATQYVCPMHPEVVRTAPGTCPICGMQLVAAAAATPAGLPEVAVSAAVVNSLGVRTARVQRTTLWREARVPAYVQGYTAGGSQALRAPFAGQVVKLHTAAGKQARRGEPLFEMASDVLAEAQAQHLHALAANDPEHSNKTRRKLHELALAPADIERLERTRTAIAALTMPAPVDGRVAAIEVRAGDAVERNAVVLSIETAGEVAVDVDLFRSQLMWVKSGDRAELRLAHAPNRAWRGTVMREGVQVSPQKRTYIVRLHVPIAPGLVFGNMTGEVRIFGDPHYQALAIPREALIRGEHGERAVLALGGGRFRPVAVAAGIESGDAVEIVSGLREGDAVVTSAQFLLDSESSLRAEFLRMGDAPAHDAGKTHDHAH</sequence>
<evidence type="ECO:0000259" key="4">
    <source>
        <dbReference type="Pfam" id="PF25967"/>
    </source>
</evidence>
<dbReference type="GO" id="GO:0060003">
    <property type="term" value="P:copper ion export"/>
    <property type="evidence" value="ECO:0007669"/>
    <property type="project" value="TreeGrafter"/>
</dbReference>
<evidence type="ECO:0000259" key="2">
    <source>
        <dbReference type="Pfam" id="PF19335"/>
    </source>
</evidence>
<gene>
    <name evidence="5" type="ORF">A2V91_06355</name>
</gene>
<dbReference type="SUPFAM" id="SSF111369">
    <property type="entry name" value="HlyD-like secretion proteins"/>
    <property type="match status" value="1"/>
</dbReference>
<evidence type="ECO:0000313" key="6">
    <source>
        <dbReference type="Proteomes" id="UP000179334"/>
    </source>
</evidence>
<dbReference type="InterPro" id="IPR058792">
    <property type="entry name" value="Beta-barrel_RND_2"/>
</dbReference>
<dbReference type="Pfam" id="PF19335">
    <property type="entry name" value="HMBD"/>
    <property type="match status" value="1"/>
</dbReference>
<dbReference type="PANTHER" id="PTHR30097">
    <property type="entry name" value="CATION EFFLUX SYSTEM PROTEIN CUSB"/>
    <property type="match status" value="1"/>
</dbReference>
<evidence type="ECO:0000256" key="1">
    <source>
        <dbReference type="ARBA" id="ARBA00022448"/>
    </source>
</evidence>
<comment type="caution">
    <text evidence="5">The sequence shown here is derived from an EMBL/GenBank/DDBJ whole genome shotgun (WGS) entry which is preliminary data.</text>
</comment>
<dbReference type="InterPro" id="IPR058627">
    <property type="entry name" value="MdtA-like_C"/>
</dbReference>
<dbReference type="InterPro" id="IPR051909">
    <property type="entry name" value="MFP_Cation_Efflux"/>
</dbReference>
<dbReference type="PANTHER" id="PTHR30097:SF15">
    <property type="entry name" value="CATION EFFLUX SYSTEM PROTEIN CUSB"/>
    <property type="match status" value="1"/>
</dbReference>
<dbReference type="GO" id="GO:0015679">
    <property type="term" value="P:plasma membrane copper ion transport"/>
    <property type="evidence" value="ECO:0007669"/>
    <property type="project" value="TreeGrafter"/>
</dbReference>
<dbReference type="AlphaFoldDB" id="A0A1F6T6T2"/>
<accession>A0A1F6T6T2</accession>
<feature type="domain" description="Multidrug resistance protein MdtA-like C-terminal permuted SH3" evidence="4">
    <location>
        <begin position="323"/>
        <end position="380"/>
    </location>
</feature>
<dbReference type="Gene3D" id="2.40.420.20">
    <property type="match status" value="1"/>
</dbReference>
<feature type="domain" description="CusB-like beta-barrel" evidence="3">
    <location>
        <begin position="245"/>
        <end position="316"/>
    </location>
</feature>
<dbReference type="GO" id="GO:0046914">
    <property type="term" value="F:transition metal ion binding"/>
    <property type="evidence" value="ECO:0007669"/>
    <property type="project" value="TreeGrafter"/>
</dbReference>
<keyword evidence="1" id="KW-0813">Transport</keyword>
<dbReference type="Proteomes" id="UP000179334">
    <property type="component" value="Unassembled WGS sequence"/>
</dbReference>
<protein>
    <submittedName>
        <fullName evidence="5">Uncharacterized protein</fullName>
    </submittedName>
</protein>
<reference evidence="5 6" key="1">
    <citation type="journal article" date="2016" name="Nat. Commun.">
        <title>Thousands of microbial genomes shed light on interconnected biogeochemical processes in an aquifer system.</title>
        <authorList>
            <person name="Anantharaman K."/>
            <person name="Brown C.T."/>
            <person name="Hug L.A."/>
            <person name="Sharon I."/>
            <person name="Castelle C.J."/>
            <person name="Probst A.J."/>
            <person name="Thomas B.C."/>
            <person name="Singh A."/>
            <person name="Wilkins M.J."/>
            <person name="Karaoz U."/>
            <person name="Brodie E.L."/>
            <person name="Williams K.H."/>
            <person name="Hubbard S.S."/>
            <person name="Banfield J.F."/>
        </authorList>
    </citation>
    <scope>NUCLEOTIDE SEQUENCE [LARGE SCALE GENOMIC DNA]</scope>
</reference>
<dbReference type="Pfam" id="PF25967">
    <property type="entry name" value="RND-MFP_C"/>
    <property type="match status" value="1"/>
</dbReference>
<dbReference type="GO" id="GO:0030288">
    <property type="term" value="C:outer membrane-bounded periplasmic space"/>
    <property type="evidence" value="ECO:0007669"/>
    <property type="project" value="TreeGrafter"/>
</dbReference>
<evidence type="ECO:0000259" key="3">
    <source>
        <dbReference type="Pfam" id="PF25954"/>
    </source>
</evidence>
<dbReference type="EMBL" id="MFSR01000016">
    <property type="protein sequence ID" value="OGI40840.1"/>
    <property type="molecule type" value="Genomic_DNA"/>
</dbReference>